<feature type="transmembrane region" description="Helical" evidence="1">
    <location>
        <begin position="40"/>
        <end position="58"/>
    </location>
</feature>
<sequence length="69" mass="7479">MLAEVVNERLKYLAGLCNGLALGFIGFSLIRPLTDGDSPAWRYVAGGFALHALGHYILGMLREENTDVA</sequence>
<name>A0ABW3ZHH5_9RHOB</name>
<proteinExistence type="predicted"/>
<dbReference type="Proteomes" id="UP001597135">
    <property type="component" value="Unassembled WGS sequence"/>
</dbReference>
<keyword evidence="1" id="KW-0472">Membrane</keyword>
<dbReference type="RefSeq" id="WP_386802863.1">
    <property type="nucleotide sequence ID" value="NZ_JBHTMU010000013.1"/>
</dbReference>
<keyword evidence="1" id="KW-1133">Transmembrane helix</keyword>
<evidence type="ECO:0000313" key="2">
    <source>
        <dbReference type="EMBL" id="MFD1342627.1"/>
    </source>
</evidence>
<protein>
    <submittedName>
        <fullName evidence="2">Uncharacterized protein</fullName>
    </submittedName>
</protein>
<accession>A0ABW3ZHH5</accession>
<reference evidence="3" key="1">
    <citation type="journal article" date="2019" name="Int. J. Syst. Evol. Microbiol.">
        <title>The Global Catalogue of Microorganisms (GCM) 10K type strain sequencing project: providing services to taxonomists for standard genome sequencing and annotation.</title>
        <authorList>
            <consortium name="The Broad Institute Genomics Platform"/>
            <consortium name="The Broad Institute Genome Sequencing Center for Infectious Disease"/>
            <person name="Wu L."/>
            <person name="Ma J."/>
        </authorList>
    </citation>
    <scope>NUCLEOTIDE SEQUENCE [LARGE SCALE GENOMIC DNA]</scope>
    <source>
        <strain evidence="3">CCUG 62953</strain>
    </source>
</reference>
<organism evidence="2 3">
    <name type="scientific">Litorisediminicola beolgyonensis</name>
    <dbReference type="NCBI Taxonomy" id="1173614"/>
    <lineage>
        <taxon>Bacteria</taxon>
        <taxon>Pseudomonadati</taxon>
        <taxon>Pseudomonadota</taxon>
        <taxon>Alphaproteobacteria</taxon>
        <taxon>Rhodobacterales</taxon>
        <taxon>Paracoccaceae</taxon>
        <taxon>Litorisediminicola</taxon>
    </lineage>
</organism>
<keyword evidence="1" id="KW-0812">Transmembrane</keyword>
<keyword evidence="3" id="KW-1185">Reference proteome</keyword>
<comment type="caution">
    <text evidence="2">The sequence shown here is derived from an EMBL/GenBank/DDBJ whole genome shotgun (WGS) entry which is preliminary data.</text>
</comment>
<gene>
    <name evidence="2" type="ORF">ACFQ4E_09380</name>
</gene>
<dbReference type="EMBL" id="JBHTMU010000013">
    <property type="protein sequence ID" value="MFD1342627.1"/>
    <property type="molecule type" value="Genomic_DNA"/>
</dbReference>
<feature type="transmembrane region" description="Helical" evidence="1">
    <location>
        <begin position="12"/>
        <end position="34"/>
    </location>
</feature>
<evidence type="ECO:0000313" key="3">
    <source>
        <dbReference type="Proteomes" id="UP001597135"/>
    </source>
</evidence>
<evidence type="ECO:0000256" key="1">
    <source>
        <dbReference type="SAM" id="Phobius"/>
    </source>
</evidence>